<dbReference type="InterPro" id="IPR025164">
    <property type="entry name" value="Toastrack_DUF4097"/>
</dbReference>
<dbReference type="EMBL" id="CP047409">
    <property type="protein sequence ID" value="QLL68133.1"/>
    <property type="molecule type" value="Genomic_DNA"/>
</dbReference>
<evidence type="ECO:0000313" key="3">
    <source>
        <dbReference type="Proteomes" id="UP000510788"/>
    </source>
</evidence>
<proteinExistence type="predicted"/>
<reference evidence="2 3" key="1">
    <citation type="submission" date="2020-01" db="EMBL/GenBank/DDBJ databases">
        <title>Complete and circular genome sequences of six lactobacillus isolates from horses.</title>
        <authorList>
            <person name="Hassan H.M."/>
        </authorList>
    </citation>
    <scope>NUCLEOTIDE SEQUENCE [LARGE SCALE GENOMIC DNA]</scope>
    <source>
        <strain evidence="2 3">3DG</strain>
    </source>
</reference>
<organism evidence="2 3">
    <name type="scientific">Lactobacillus johnsonii</name>
    <dbReference type="NCBI Taxonomy" id="33959"/>
    <lineage>
        <taxon>Bacteria</taxon>
        <taxon>Bacillati</taxon>
        <taxon>Bacillota</taxon>
        <taxon>Bacilli</taxon>
        <taxon>Lactobacillales</taxon>
        <taxon>Lactobacillaceae</taxon>
        <taxon>Lactobacillus</taxon>
    </lineage>
</organism>
<dbReference type="Proteomes" id="UP000510788">
    <property type="component" value="Chromosome"/>
</dbReference>
<gene>
    <name evidence="2" type="ORF">GTO82_04415</name>
</gene>
<feature type="domain" description="DUF4097" evidence="1">
    <location>
        <begin position="36"/>
        <end position="211"/>
    </location>
</feature>
<sequence length="248" mass="27449">MFFTKREESAKKIDEVLSQKEFNSVIVDFTTLNFRLESGSKFEVRFKGYEDEKPNLSFEKGTLKIKQIEKEDNDHHIHILKKEHVKLVISNEDMNEVVVIVPKDKSLEALQVNLVAGDGKISQVTTNNVNATFISGDLTVKEERIDNFKANLQAGDLTLKGVGLGKGKIKLAAGDFKMKDGHIIQSLEVKTSTGDNLVQGAQVDRCELSTTLGKNKLFGQDKNNGEVGSERDGSLLILEAVTGDNIVK</sequence>
<evidence type="ECO:0000259" key="1">
    <source>
        <dbReference type="Pfam" id="PF13349"/>
    </source>
</evidence>
<name>A0A9X7TUJ6_LACJH</name>
<evidence type="ECO:0000313" key="2">
    <source>
        <dbReference type="EMBL" id="QLL68133.1"/>
    </source>
</evidence>
<dbReference type="Pfam" id="PF13349">
    <property type="entry name" value="DUF4097"/>
    <property type="match status" value="1"/>
</dbReference>
<dbReference type="RefSeq" id="WP_180873951.1">
    <property type="nucleotide sequence ID" value="NZ_CP047409.1"/>
</dbReference>
<protein>
    <submittedName>
        <fullName evidence="2">DUF4097 family beta strand repeat protein</fullName>
    </submittedName>
</protein>
<dbReference type="AlphaFoldDB" id="A0A9X7TUJ6"/>
<accession>A0A9X7TUJ6</accession>